<name>A0A6A5SUT6_9PLEO</name>
<evidence type="ECO:0000313" key="2">
    <source>
        <dbReference type="Proteomes" id="UP000800038"/>
    </source>
</evidence>
<proteinExistence type="predicted"/>
<reference evidence="1" key="1">
    <citation type="journal article" date="2020" name="Stud. Mycol.">
        <title>101 Dothideomycetes genomes: a test case for predicting lifestyles and emergence of pathogens.</title>
        <authorList>
            <person name="Haridas S."/>
            <person name="Albert R."/>
            <person name="Binder M."/>
            <person name="Bloem J."/>
            <person name="Labutti K."/>
            <person name="Salamov A."/>
            <person name="Andreopoulos B."/>
            <person name="Baker S."/>
            <person name="Barry K."/>
            <person name="Bills G."/>
            <person name="Bluhm B."/>
            <person name="Cannon C."/>
            <person name="Castanera R."/>
            <person name="Culley D."/>
            <person name="Daum C."/>
            <person name="Ezra D."/>
            <person name="Gonzalez J."/>
            <person name="Henrissat B."/>
            <person name="Kuo A."/>
            <person name="Liang C."/>
            <person name="Lipzen A."/>
            <person name="Lutzoni F."/>
            <person name="Magnuson J."/>
            <person name="Mondo S."/>
            <person name="Nolan M."/>
            <person name="Ohm R."/>
            <person name="Pangilinan J."/>
            <person name="Park H.-J."/>
            <person name="Ramirez L."/>
            <person name="Alfaro M."/>
            <person name="Sun H."/>
            <person name="Tritt A."/>
            <person name="Yoshinaga Y."/>
            <person name="Zwiers L.-H."/>
            <person name="Turgeon B."/>
            <person name="Goodwin S."/>
            <person name="Spatafora J."/>
            <person name="Crous P."/>
            <person name="Grigoriev I."/>
        </authorList>
    </citation>
    <scope>NUCLEOTIDE SEQUENCE</scope>
    <source>
        <strain evidence="1">CBS 161.51</strain>
    </source>
</reference>
<protein>
    <recommendedName>
        <fullName evidence="3">F-box domain-containing protein</fullName>
    </recommendedName>
</protein>
<keyword evidence="2" id="KW-1185">Reference proteome</keyword>
<dbReference type="Proteomes" id="UP000800038">
    <property type="component" value="Unassembled WGS sequence"/>
</dbReference>
<dbReference type="EMBL" id="ML976024">
    <property type="protein sequence ID" value="KAF1943494.1"/>
    <property type="molecule type" value="Genomic_DNA"/>
</dbReference>
<evidence type="ECO:0000313" key="1">
    <source>
        <dbReference type="EMBL" id="KAF1943494.1"/>
    </source>
</evidence>
<organism evidence="1 2">
    <name type="scientific">Clathrospora elynae</name>
    <dbReference type="NCBI Taxonomy" id="706981"/>
    <lineage>
        <taxon>Eukaryota</taxon>
        <taxon>Fungi</taxon>
        <taxon>Dikarya</taxon>
        <taxon>Ascomycota</taxon>
        <taxon>Pezizomycotina</taxon>
        <taxon>Dothideomycetes</taxon>
        <taxon>Pleosporomycetidae</taxon>
        <taxon>Pleosporales</taxon>
        <taxon>Diademaceae</taxon>
        <taxon>Clathrospora</taxon>
    </lineage>
</organism>
<evidence type="ECO:0008006" key="3">
    <source>
        <dbReference type="Google" id="ProtNLM"/>
    </source>
</evidence>
<accession>A0A6A5SUT6</accession>
<dbReference type="OrthoDB" id="3140657at2759"/>
<sequence>MKTRNEATLEGIPAKMVANICTFLPKNDLLSMRLTSWYFSSVTVTELSEQMTEHMRDLAVIIIEEGLRILLGLCQISEFRQHIRGVQFLNHGFFRHKTDKVLNGQIRAHRRVLIIAADVQSKFEGCTKSPGYCSRGSKNALDTQFSSPESLEDMRHGTSISGARHSREGVGHCYAPVILDSISPHDLRQSCWAVFQALIDQSFPRRVIEVGIEHPYSPQCSSGEAKTCIASKIWKTPQLPCLFTQMPQLEHLYSDVISQTATIVSVPGMSFNRAELDVEAEGRENVVQYLELLISNFAAVKPPLYDHQNPAMEADIDFPFAPYVLHTHH</sequence>
<dbReference type="AlphaFoldDB" id="A0A6A5SUT6"/>
<gene>
    <name evidence="1" type="ORF">EJ02DRAFT_464848</name>
</gene>